<dbReference type="GO" id="GO:0019239">
    <property type="term" value="F:deaminase activity"/>
    <property type="evidence" value="ECO:0007669"/>
    <property type="project" value="TreeGrafter"/>
</dbReference>
<dbReference type="SUPFAM" id="SSF55298">
    <property type="entry name" value="YjgF-like"/>
    <property type="match status" value="1"/>
</dbReference>
<dbReference type="InterPro" id="IPR006175">
    <property type="entry name" value="YjgF/YER057c/UK114"/>
</dbReference>
<dbReference type="InterPro" id="IPR035959">
    <property type="entry name" value="RutC-like_sf"/>
</dbReference>
<organism evidence="2">
    <name type="scientific">marine metagenome</name>
    <dbReference type="NCBI Taxonomy" id="408172"/>
    <lineage>
        <taxon>unclassified sequences</taxon>
        <taxon>metagenomes</taxon>
        <taxon>ecological metagenomes</taxon>
    </lineage>
</organism>
<comment type="similarity">
    <text evidence="1">Belongs to the RutC family.</text>
</comment>
<dbReference type="FunFam" id="3.30.1330.40:FF:000001">
    <property type="entry name" value="L-PSP family endoribonuclease"/>
    <property type="match status" value="1"/>
</dbReference>
<dbReference type="CDD" id="cd00448">
    <property type="entry name" value="YjgF_YER057c_UK114_family"/>
    <property type="match status" value="1"/>
</dbReference>
<evidence type="ECO:0000256" key="1">
    <source>
        <dbReference type="ARBA" id="ARBA00010552"/>
    </source>
</evidence>
<dbReference type="AlphaFoldDB" id="A0A382N270"/>
<dbReference type="PANTHER" id="PTHR11803">
    <property type="entry name" value="2-IMINOBUTANOATE/2-IMINOPROPANOATE DEAMINASE RIDA"/>
    <property type="match status" value="1"/>
</dbReference>
<dbReference type="GO" id="GO:0005829">
    <property type="term" value="C:cytosol"/>
    <property type="evidence" value="ECO:0007669"/>
    <property type="project" value="TreeGrafter"/>
</dbReference>
<protein>
    <submittedName>
        <fullName evidence="2">Uncharacterized protein</fullName>
    </submittedName>
</protein>
<evidence type="ECO:0000313" key="2">
    <source>
        <dbReference type="EMBL" id="SVC53641.1"/>
    </source>
</evidence>
<dbReference type="Gene3D" id="3.30.1330.40">
    <property type="entry name" value="RutC-like"/>
    <property type="match status" value="1"/>
</dbReference>
<sequence>MHKYLSILLFIGLILWGCDSTKENKTKYHPHKLDTVPYSESVQVGDMLYISGQIANVEGDYNKIVDGGIRPQVNQTMTNIQNILKKHNATMDDVVKCTCILANGDDWGAMSEEYVKYFKSHKPARTTFGGAELGDNILVEIECIAKLK</sequence>
<dbReference type="Pfam" id="PF01042">
    <property type="entry name" value="Ribonuc_L-PSP"/>
    <property type="match status" value="1"/>
</dbReference>
<dbReference type="PANTHER" id="PTHR11803:SF39">
    <property type="entry name" value="2-IMINOBUTANOATE_2-IMINOPROPANOATE DEAMINASE"/>
    <property type="match status" value="1"/>
</dbReference>
<dbReference type="EMBL" id="UINC01096613">
    <property type="protein sequence ID" value="SVC53641.1"/>
    <property type="molecule type" value="Genomic_DNA"/>
</dbReference>
<accession>A0A382N270</accession>
<gene>
    <name evidence="2" type="ORF">METZ01_LOCUS306495</name>
</gene>
<proteinExistence type="inferred from homology"/>
<name>A0A382N270_9ZZZZ</name>
<reference evidence="2" key="1">
    <citation type="submission" date="2018-05" db="EMBL/GenBank/DDBJ databases">
        <authorList>
            <person name="Lanie J.A."/>
            <person name="Ng W.-L."/>
            <person name="Kazmierczak K.M."/>
            <person name="Andrzejewski T.M."/>
            <person name="Davidsen T.M."/>
            <person name="Wayne K.J."/>
            <person name="Tettelin H."/>
            <person name="Glass J.I."/>
            <person name="Rusch D."/>
            <person name="Podicherti R."/>
            <person name="Tsui H.-C.T."/>
            <person name="Winkler M.E."/>
        </authorList>
    </citation>
    <scope>NUCLEOTIDE SEQUENCE</scope>
</reference>